<evidence type="ECO:0000256" key="3">
    <source>
        <dbReference type="ARBA" id="ARBA00022490"/>
    </source>
</evidence>
<dbReference type="EMBL" id="LFMI01000415">
    <property type="protein sequence ID" value="OTA03503.1"/>
    <property type="molecule type" value="Genomic_DNA"/>
</dbReference>
<dbReference type="GO" id="GO:0000147">
    <property type="term" value="P:actin cortical patch assembly"/>
    <property type="evidence" value="ECO:0007669"/>
    <property type="project" value="TreeGrafter"/>
</dbReference>
<reference evidence="14 15" key="1">
    <citation type="journal article" date="2015" name="Genome Announc.">
        <title>Genome sequence and annotation of Trichoderma parareesei, the ancestor of the cellulase producer Trichoderma reesei.</title>
        <authorList>
            <person name="Yang D."/>
            <person name="Pomraning K."/>
            <person name="Kopchinskiy A."/>
            <person name="Karimi Aghcheh R."/>
            <person name="Atanasova L."/>
            <person name="Chenthamara K."/>
            <person name="Baker S.E."/>
            <person name="Zhang R."/>
            <person name="Shen Q."/>
            <person name="Freitag M."/>
            <person name="Kubicek C.P."/>
            <person name="Druzhinina I.S."/>
        </authorList>
    </citation>
    <scope>NUCLEOTIDE SEQUENCE [LARGE SCALE GENOMIC DNA]</scope>
    <source>
        <strain evidence="14 15">CBS 125925</strain>
    </source>
</reference>
<evidence type="ECO:0000256" key="9">
    <source>
        <dbReference type="ARBA" id="ARBA00022840"/>
    </source>
</evidence>
<dbReference type="PROSITE" id="PS50011">
    <property type="entry name" value="PROTEIN_KINASE_DOM"/>
    <property type="match status" value="1"/>
</dbReference>
<evidence type="ECO:0000313" key="15">
    <source>
        <dbReference type="Proteomes" id="UP000219286"/>
    </source>
</evidence>
<feature type="compositionally biased region" description="Polar residues" evidence="12">
    <location>
        <begin position="831"/>
        <end position="841"/>
    </location>
</feature>
<keyword evidence="4" id="KW-0723">Serine/threonine-protein kinase</keyword>
<dbReference type="InterPro" id="IPR008271">
    <property type="entry name" value="Ser/Thr_kinase_AS"/>
</dbReference>
<feature type="compositionally biased region" description="Polar residues" evidence="12">
    <location>
        <begin position="617"/>
        <end position="627"/>
    </location>
</feature>
<evidence type="ECO:0000256" key="2">
    <source>
        <dbReference type="ARBA" id="ARBA00012513"/>
    </source>
</evidence>
<evidence type="ECO:0000256" key="6">
    <source>
        <dbReference type="ARBA" id="ARBA00022679"/>
    </source>
</evidence>
<keyword evidence="15" id="KW-1185">Reference proteome</keyword>
<feature type="compositionally biased region" description="Low complexity" evidence="12">
    <location>
        <begin position="796"/>
        <end position="809"/>
    </location>
</feature>
<dbReference type="Proteomes" id="UP000219286">
    <property type="component" value="Unassembled WGS sequence"/>
</dbReference>
<comment type="catalytic activity">
    <reaction evidence="11">
        <text>L-seryl-[protein] + ATP = O-phospho-L-seryl-[protein] + ADP + H(+)</text>
        <dbReference type="Rhea" id="RHEA:17989"/>
        <dbReference type="Rhea" id="RHEA-COMP:9863"/>
        <dbReference type="Rhea" id="RHEA-COMP:11604"/>
        <dbReference type="ChEBI" id="CHEBI:15378"/>
        <dbReference type="ChEBI" id="CHEBI:29999"/>
        <dbReference type="ChEBI" id="CHEBI:30616"/>
        <dbReference type="ChEBI" id="CHEBI:83421"/>
        <dbReference type="ChEBI" id="CHEBI:456216"/>
        <dbReference type="EC" id="2.7.11.1"/>
    </reaction>
</comment>
<dbReference type="InterPro" id="IPR000719">
    <property type="entry name" value="Prot_kinase_dom"/>
</dbReference>
<dbReference type="PANTHER" id="PTHR22967">
    <property type="entry name" value="SERINE/THREONINE PROTEIN KINASE"/>
    <property type="match status" value="1"/>
</dbReference>
<dbReference type="GO" id="GO:0004674">
    <property type="term" value="F:protein serine/threonine kinase activity"/>
    <property type="evidence" value="ECO:0007669"/>
    <property type="project" value="UniProtKB-KW"/>
</dbReference>
<feature type="region of interest" description="Disordered" evidence="12">
    <location>
        <begin position="572"/>
        <end position="627"/>
    </location>
</feature>
<feature type="compositionally biased region" description="Low complexity" evidence="12">
    <location>
        <begin position="710"/>
        <end position="723"/>
    </location>
</feature>
<dbReference type="PANTHER" id="PTHR22967:SF57">
    <property type="entry name" value="AUXILIN, ISOFORM A-RELATED"/>
    <property type="match status" value="1"/>
</dbReference>
<gene>
    <name evidence="14" type="ORF">A9Z42_0039810</name>
</gene>
<dbReference type="GO" id="GO:0007015">
    <property type="term" value="P:actin filament organization"/>
    <property type="evidence" value="ECO:0007669"/>
    <property type="project" value="TreeGrafter"/>
</dbReference>
<keyword evidence="5" id="KW-0597">Phosphoprotein</keyword>
<keyword evidence="6" id="KW-0808">Transferase</keyword>
<accession>A0A2H2Z7L2</accession>
<proteinExistence type="predicted"/>
<evidence type="ECO:0000256" key="1">
    <source>
        <dbReference type="ARBA" id="ARBA00004496"/>
    </source>
</evidence>
<keyword evidence="3" id="KW-0963">Cytoplasm</keyword>
<evidence type="ECO:0000259" key="13">
    <source>
        <dbReference type="PROSITE" id="PS50011"/>
    </source>
</evidence>
<keyword evidence="7" id="KW-0547">Nucleotide-binding</keyword>
<protein>
    <recommendedName>
        <fullName evidence="2">non-specific serine/threonine protein kinase</fullName>
        <ecNumber evidence="2">2.7.11.1</ecNumber>
    </recommendedName>
</protein>
<feature type="region of interest" description="Disordered" evidence="12">
    <location>
        <begin position="432"/>
        <end position="453"/>
    </location>
</feature>
<feature type="compositionally biased region" description="Polar residues" evidence="12">
    <location>
        <begin position="691"/>
        <end position="709"/>
    </location>
</feature>
<name>A0A2H2Z7L2_TRIPA</name>
<evidence type="ECO:0000256" key="10">
    <source>
        <dbReference type="ARBA" id="ARBA00047899"/>
    </source>
</evidence>
<dbReference type="OrthoDB" id="2018507at2759"/>
<feature type="compositionally biased region" description="Low complexity" evidence="12">
    <location>
        <begin position="1033"/>
        <end position="1047"/>
    </location>
</feature>
<feature type="compositionally biased region" description="Polar residues" evidence="12">
    <location>
        <begin position="957"/>
        <end position="967"/>
    </location>
</feature>
<evidence type="ECO:0000256" key="11">
    <source>
        <dbReference type="ARBA" id="ARBA00048679"/>
    </source>
</evidence>
<feature type="region of interest" description="Disordered" evidence="12">
    <location>
        <begin position="650"/>
        <end position="730"/>
    </location>
</feature>
<evidence type="ECO:0000256" key="12">
    <source>
        <dbReference type="SAM" id="MobiDB-lite"/>
    </source>
</evidence>
<dbReference type="GO" id="GO:0005737">
    <property type="term" value="C:cytoplasm"/>
    <property type="evidence" value="ECO:0007669"/>
    <property type="project" value="UniProtKB-SubCell"/>
</dbReference>
<dbReference type="SMART" id="SM00220">
    <property type="entry name" value="S_TKc"/>
    <property type="match status" value="1"/>
</dbReference>
<feature type="compositionally biased region" description="Polar residues" evidence="12">
    <location>
        <begin position="855"/>
        <end position="871"/>
    </location>
</feature>
<comment type="subcellular location">
    <subcellularLocation>
        <location evidence="1">Cytoplasm</location>
    </subcellularLocation>
</comment>
<evidence type="ECO:0000256" key="8">
    <source>
        <dbReference type="ARBA" id="ARBA00022777"/>
    </source>
</evidence>
<evidence type="ECO:0000313" key="14">
    <source>
        <dbReference type="EMBL" id="OTA03503.1"/>
    </source>
</evidence>
<dbReference type="EC" id="2.7.11.1" evidence="2"/>
<comment type="caution">
    <text evidence="14">The sequence shown here is derived from an EMBL/GenBank/DDBJ whole genome shotgun (WGS) entry which is preliminary data.</text>
</comment>
<dbReference type="GO" id="GO:0005524">
    <property type="term" value="F:ATP binding"/>
    <property type="evidence" value="ECO:0007669"/>
    <property type="project" value="UniProtKB-KW"/>
</dbReference>
<feature type="region of interest" description="Disordered" evidence="12">
    <location>
        <begin position="92"/>
        <end position="134"/>
    </location>
</feature>
<sequence>MARSHFDASPDSRGQAAVCILDPVFTLQGPASSADHTHDTDATITACASPDSQAPAAEHPPRLAPDCSPANVSILNASGGILTISSERAPPPPAAMASYGHRMPQQPHHGHPHAGYAASQPPAPGPPAGTFAPGTKIQVGNHRVQIQKYLSEGGFAHVYLVKLPKPVDGTDLAVLKRVAVPDKEALRGMRTEVETMKRLKGHQAIVTYIDSHASELKGGGYEVFLLMEFCDGGGLIDFMNTRLQHRLTEPEIINIFADIAEGVACMHYLKPPLLHRDLKVENVLITNTPKGKRFKLCDFGSAAPPRAAPLTVVDCRLMDEDVQKHTTLQYRSPEMVDVYRKQPINEKSDIWALGVLLYKLCYYTTPFEDQGQLAILNASFRYPSYPVFSDRLKKLIASMLRENMQLRPNIYQVLKEACAMQGRDPPIHDIYSGRASDESRTSQHTSATDTAAKAPMVGAVFAAPTREQQTLPDITPMRRGRPIPSPSRTPVPGKVTDGDPFAALDSKTIAAASATTTVRQAEPDELSSRFPRLDEFALLHEQKTFNFDSTPASPRPQKDMSTKIAERLADEAFASSRSPAPSTPAPRPHSVAPISSRPPPDVPPPTLETKLHPRLVPSSTAQSGISRAQSIITSNPELKAIANKTATSSYVSTGTMTELSPDKERPSDAETSRRSFEVETSRAPAPRTAALTGQNTAKRLSGGNWASANTRSSSVQPRVSQSTVASSRTSLDILSSQEDLIELRSASGDAGGKQRPLSSTFEPSTLEYLRERENASKPSSRQSSVTRHSSWHLPLSHSNTGRNNGGSSSKDQRSSGGADAQDDQDRPGQRSDATSSTSKNLLASKFGGAFKRFENNASSDNELEVKSSSPGKEQGHRALTPIQGSEAADDRSDSDDEGRHMTAEMRREMERRQLEEEEARVEAAQAEYRRRVAEGGSPSKARPTTAPKPMGAARAASIQNRVQSLLSEEQKPAHVPRTAHGYGKYTDSEPAPGETDKNRPEVKRKPTVGAKPAVADPRRSDSSLVDAKQATGSTSASVSAKSQAKPAAPKKPMHLNNIPTGGRQAPSPSKERDEPTFERLIAIDLPGQPMLEMTARDREDYIEDFAKRFPSLSTIELSREGGRERDGQQ</sequence>
<keyword evidence="14" id="KW-0675">Receptor</keyword>
<dbReference type="PROSITE" id="PS00108">
    <property type="entry name" value="PROTEIN_KINASE_ST"/>
    <property type="match status" value="1"/>
</dbReference>
<feature type="compositionally biased region" description="Low complexity" evidence="12">
    <location>
        <begin position="779"/>
        <end position="788"/>
    </location>
</feature>
<keyword evidence="8" id="KW-0418">Kinase</keyword>
<feature type="compositionally biased region" description="Basic and acidic residues" evidence="12">
    <location>
        <begin position="897"/>
        <end position="914"/>
    </location>
</feature>
<evidence type="ECO:0000256" key="5">
    <source>
        <dbReference type="ARBA" id="ARBA00022553"/>
    </source>
</evidence>
<keyword evidence="9" id="KW-0067">ATP-binding</keyword>
<feature type="compositionally biased region" description="Basic and acidic residues" evidence="12">
    <location>
        <begin position="660"/>
        <end position="680"/>
    </location>
</feature>
<dbReference type="SUPFAM" id="SSF56112">
    <property type="entry name" value="Protein kinase-like (PK-like)"/>
    <property type="match status" value="1"/>
</dbReference>
<feature type="compositionally biased region" description="Low complexity" evidence="12">
    <location>
        <begin position="100"/>
        <end position="120"/>
    </location>
</feature>
<dbReference type="Pfam" id="PF00069">
    <property type="entry name" value="Pkinase"/>
    <property type="match status" value="1"/>
</dbReference>
<evidence type="ECO:0000256" key="7">
    <source>
        <dbReference type="ARBA" id="ARBA00022741"/>
    </source>
</evidence>
<feature type="domain" description="Protein kinase" evidence="13">
    <location>
        <begin position="144"/>
        <end position="431"/>
    </location>
</feature>
<organism evidence="14 15">
    <name type="scientific">Trichoderma parareesei</name>
    <name type="common">Filamentous fungus</name>
    <dbReference type="NCBI Taxonomy" id="858221"/>
    <lineage>
        <taxon>Eukaryota</taxon>
        <taxon>Fungi</taxon>
        <taxon>Dikarya</taxon>
        <taxon>Ascomycota</taxon>
        <taxon>Pezizomycotina</taxon>
        <taxon>Sordariomycetes</taxon>
        <taxon>Hypocreomycetidae</taxon>
        <taxon>Hypocreales</taxon>
        <taxon>Hypocreaceae</taxon>
        <taxon>Trichoderma</taxon>
    </lineage>
</organism>
<comment type="catalytic activity">
    <reaction evidence="10">
        <text>L-threonyl-[protein] + ATP = O-phospho-L-threonyl-[protein] + ADP + H(+)</text>
        <dbReference type="Rhea" id="RHEA:46608"/>
        <dbReference type="Rhea" id="RHEA-COMP:11060"/>
        <dbReference type="Rhea" id="RHEA-COMP:11605"/>
        <dbReference type="ChEBI" id="CHEBI:15378"/>
        <dbReference type="ChEBI" id="CHEBI:30013"/>
        <dbReference type="ChEBI" id="CHEBI:30616"/>
        <dbReference type="ChEBI" id="CHEBI:61977"/>
        <dbReference type="ChEBI" id="CHEBI:456216"/>
        <dbReference type="EC" id="2.7.11.1"/>
    </reaction>
</comment>
<feature type="region of interest" description="Disordered" evidence="12">
    <location>
        <begin position="474"/>
        <end position="494"/>
    </location>
</feature>
<dbReference type="AlphaFoldDB" id="A0A2H2Z7L2"/>
<evidence type="ECO:0000256" key="4">
    <source>
        <dbReference type="ARBA" id="ARBA00022527"/>
    </source>
</evidence>
<feature type="compositionally biased region" description="Basic and acidic residues" evidence="12">
    <location>
        <begin position="994"/>
        <end position="1004"/>
    </location>
</feature>
<dbReference type="InterPro" id="IPR011009">
    <property type="entry name" value="Kinase-like_dom_sf"/>
</dbReference>
<dbReference type="Gene3D" id="1.10.510.10">
    <property type="entry name" value="Transferase(Phosphotransferase) domain 1"/>
    <property type="match status" value="1"/>
</dbReference>
<feature type="compositionally biased region" description="Pro residues" evidence="12">
    <location>
        <begin position="596"/>
        <end position="606"/>
    </location>
</feature>
<feature type="region of interest" description="Disordered" evidence="12">
    <location>
        <begin position="746"/>
        <end position="1075"/>
    </location>
</feature>
<dbReference type="FunFam" id="1.10.510.10:FF:000441">
    <property type="entry name" value="Serine/threonine protein kinase"/>
    <property type="match status" value="1"/>
</dbReference>
<dbReference type="CDD" id="cd14037">
    <property type="entry name" value="STKc_NAK_like"/>
    <property type="match status" value="1"/>
</dbReference>